<dbReference type="PANTHER" id="PTHR48098:SF3">
    <property type="entry name" value="IRON(III) ENTEROBACTIN ESTERASE"/>
    <property type="match status" value="1"/>
</dbReference>
<name>A0A4Q2IY73_9SPHN</name>
<dbReference type="SUPFAM" id="SSF53474">
    <property type="entry name" value="alpha/beta-Hydrolases"/>
    <property type="match status" value="1"/>
</dbReference>
<keyword evidence="2" id="KW-1185">Reference proteome</keyword>
<reference evidence="1 2" key="1">
    <citation type="submission" date="2019-01" db="EMBL/GenBank/DDBJ databases">
        <title>Sphingomonas mucosissima sp. nov. and Sphingomonas desiccabilis sp. nov., from biological soil crusts in the Colorado Plateau, USA.</title>
        <authorList>
            <person name="Zhu D."/>
        </authorList>
    </citation>
    <scope>NUCLEOTIDE SEQUENCE [LARGE SCALE GENOMIC DNA]</scope>
    <source>
        <strain evidence="1 2">CP1D</strain>
    </source>
</reference>
<dbReference type="RefSeq" id="WP_129340101.1">
    <property type="nucleotide sequence ID" value="NZ_JACIDD010000001.1"/>
</dbReference>
<dbReference type="AlphaFoldDB" id="A0A4Q2IY73"/>
<proteinExistence type="predicted"/>
<dbReference type="OrthoDB" id="9768282at2"/>
<sequence>MLRNLTLTTTLLLASVALPAQDAPPLAIPVAAAPSLGTTNAGRLLVFATAAEPGAKSEEAIDVSPFSPNATYVAAREVSDLRPGTPALVDTGTDAYPAAFSTLPPGTYRVQALLDRDHSYNYSGRDAGDLLSQVVTVTLPGPVPTLLLDHVEPAADDTAMLQRLPAERRKPLEAALARVEPVEVHSALLTRFWGRPTTINGWVALPPGYAEGKTTYPTVYSDGGFGSTLGSARMSAASMTAMMAKGDAPPMIWVYLDHHIATGTHEFADSVNNGPVGRALVEEVIPALEQRYWMDARPSGRFLTGHSSGGWSTLWLQVAYPKTFGGSWPTAPDPADFHDFTNVNLYDDANFYAGADGKDRPLVRKDGKVVATLRQFGRLEQVLGPYGGQFASFEWVFSPKGADGRPLPVFDRATGAIDKQVVAYWRDHYDVAHIVARDWQTLKPDLDGKIHMTVGTADTFYLDGPARRLKAVLDGLGARSTFRFVPGKDHGNLYEAEGDRSALTKQIAREMYAVARPARAQR</sequence>
<protein>
    <submittedName>
        <fullName evidence="1">Enterochelin esterase</fullName>
    </submittedName>
</protein>
<dbReference type="EMBL" id="SDPT01000001">
    <property type="protein sequence ID" value="RXZ35605.1"/>
    <property type="molecule type" value="Genomic_DNA"/>
</dbReference>
<evidence type="ECO:0000313" key="1">
    <source>
        <dbReference type="EMBL" id="RXZ35605.1"/>
    </source>
</evidence>
<dbReference type="InterPro" id="IPR029058">
    <property type="entry name" value="AB_hydrolase_fold"/>
</dbReference>
<evidence type="ECO:0000313" key="2">
    <source>
        <dbReference type="Proteomes" id="UP000292347"/>
    </source>
</evidence>
<dbReference type="InterPro" id="IPR050583">
    <property type="entry name" value="Mycobacterial_A85_antigen"/>
</dbReference>
<dbReference type="InterPro" id="IPR000801">
    <property type="entry name" value="Esterase-like"/>
</dbReference>
<dbReference type="PANTHER" id="PTHR48098">
    <property type="entry name" value="ENTEROCHELIN ESTERASE-RELATED"/>
    <property type="match status" value="1"/>
</dbReference>
<dbReference type="Proteomes" id="UP000292347">
    <property type="component" value="Unassembled WGS sequence"/>
</dbReference>
<comment type="caution">
    <text evidence="1">The sequence shown here is derived from an EMBL/GenBank/DDBJ whole genome shotgun (WGS) entry which is preliminary data.</text>
</comment>
<gene>
    <name evidence="1" type="ORF">EO081_00975</name>
</gene>
<accession>A0A4Q2IY73</accession>
<dbReference type="Gene3D" id="3.40.50.1820">
    <property type="entry name" value="alpha/beta hydrolase"/>
    <property type="match status" value="1"/>
</dbReference>
<organism evidence="1 2">
    <name type="scientific">Sphingomonas desiccabilis</name>
    <dbReference type="NCBI Taxonomy" id="429134"/>
    <lineage>
        <taxon>Bacteria</taxon>
        <taxon>Pseudomonadati</taxon>
        <taxon>Pseudomonadota</taxon>
        <taxon>Alphaproteobacteria</taxon>
        <taxon>Sphingomonadales</taxon>
        <taxon>Sphingomonadaceae</taxon>
        <taxon>Sphingomonas</taxon>
    </lineage>
</organism>
<dbReference type="Pfam" id="PF00756">
    <property type="entry name" value="Esterase"/>
    <property type="match status" value="1"/>
</dbReference>